<dbReference type="PANTHER" id="PTHR38103:SF1">
    <property type="entry name" value="RECOMBINATION-ASSOCIATED PROTEIN RDGC"/>
    <property type="match status" value="1"/>
</dbReference>
<dbReference type="AlphaFoldDB" id="A0A8J6P8R0"/>
<keyword evidence="5 6" id="KW-0233">DNA recombination</keyword>
<dbReference type="EMBL" id="JACNFK010000030">
    <property type="protein sequence ID" value="MBC8519972.1"/>
    <property type="molecule type" value="Genomic_DNA"/>
</dbReference>
<sequence length="301" mass="34363">MWFKNVTLFHLSNPFRVSVESLEEKLAKKVSRECGALEMSTLGWGSPIPDGDALTLSLDGAILVAAKKREKILPATVVREALNERIQQIESTEEREVKNREKQRLRDEITVEMLPRAFSRSRTTYAIIDPDNGWLLVDTASRSRAEELTVLLRETLGSLEITNPDTELSPAGAMSQWLFHDTAPAGFTLDDECEIRENDEHGGIIRCKNIDITQGAVRKHLESQSHVVRLAMSWDDRVSFILDQDLTIKRIRPLELIDNMRQETKDEEDAELFFLADMMLFHDEISNLLIRLFELLSTEQA</sequence>
<dbReference type="GO" id="GO:0006310">
    <property type="term" value="P:DNA recombination"/>
    <property type="evidence" value="ECO:0007669"/>
    <property type="project" value="UniProtKB-UniRule"/>
</dbReference>
<evidence type="ECO:0000256" key="1">
    <source>
        <dbReference type="ARBA" id="ARBA00004453"/>
    </source>
</evidence>
<evidence type="ECO:0000313" key="7">
    <source>
        <dbReference type="EMBL" id="MBC8519972.1"/>
    </source>
</evidence>
<protein>
    <recommendedName>
        <fullName evidence="3 6">Recombination-associated protein RdgC</fullName>
    </recommendedName>
</protein>
<dbReference type="GO" id="GO:0003690">
    <property type="term" value="F:double-stranded DNA binding"/>
    <property type="evidence" value="ECO:0007669"/>
    <property type="project" value="TreeGrafter"/>
</dbReference>
<evidence type="ECO:0000256" key="6">
    <source>
        <dbReference type="HAMAP-Rule" id="MF_00194"/>
    </source>
</evidence>
<evidence type="ECO:0000256" key="2">
    <source>
        <dbReference type="ARBA" id="ARBA00008657"/>
    </source>
</evidence>
<accession>A0A8J6P8R0</accession>
<gene>
    <name evidence="6" type="primary">rdgC</name>
    <name evidence="7" type="ORF">H8D24_06165</name>
</gene>
<comment type="caution">
    <text evidence="7">The sequence shown here is derived from an EMBL/GenBank/DDBJ whole genome shotgun (WGS) entry which is preliminary data.</text>
</comment>
<dbReference type="Proteomes" id="UP000654401">
    <property type="component" value="Unassembled WGS sequence"/>
</dbReference>
<comment type="subcellular location">
    <subcellularLocation>
        <location evidence="1 6">Cytoplasm</location>
        <location evidence="1 6">Nucleoid</location>
    </subcellularLocation>
</comment>
<dbReference type="GO" id="GO:0043590">
    <property type="term" value="C:bacterial nucleoid"/>
    <property type="evidence" value="ECO:0007669"/>
    <property type="project" value="TreeGrafter"/>
</dbReference>
<keyword evidence="4 6" id="KW-0963">Cytoplasm</keyword>
<dbReference type="PANTHER" id="PTHR38103">
    <property type="entry name" value="RECOMBINATION-ASSOCIATED PROTEIN RDGC"/>
    <property type="match status" value="1"/>
</dbReference>
<dbReference type="GO" id="GO:0005737">
    <property type="term" value="C:cytoplasm"/>
    <property type="evidence" value="ECO:0007669"/>
    <property type="project" value="UniProtKB-UniRule"/>
</dbReference>
<comment type="similarity">
    <text evidence="2 6">Belongs to the RdgC family.</text>
</comment>
<comment type="function">
    <text evidence="6">May be involved in recombination.</text>
</comment>
<organism evidence="7 8">
    <name type="scientific">Candidatus Thiopontia autotrophica</name>
    <dbReference type="NCBI Taxonomy" id="2841688"/>
    <lineage>
        <taxon>Bacteria</taxon>
        <taxon>Pseudomonadati</taxon>
        <taxon>Pseudomonadota</taxon>
        <taxon>Gammaproteobacteria</taxon>
        <taxon>Candidatus Thiopontia</taxon>
    </lineage>
</organism>
<evidence type="ECO:0000256" key="5">
    <source>
        <dbReference type="ARBA" id="ARBA00023172"/>
    </source>
</evidence>
<proteinExistence type="inferred from homology"/>
<evidence type="ECO:0000256" key="3">
    <source>
        <dbReference type="ARBA" id="ARBA00022296"/>
    </source>
</evidence>
<dbReference type="InterPro" id="IPR007476">
    <property type="entry name" value="RdgC"/>
</dbReference>
<dbReference type="GO" id="GO:0000018">
    <property type="term" value="P:regulation of DNA recombination"/>
    <property type="evidence" value="ECO:0007669"/>
    <property type="project" value="TreeGrafter"/>
</dbReference>
<dbReference type="HAMAP" id="MF_00194">
    <property type="entry name" value="RdgC"/>
    <property type="match status" value="1"/>
</dbReference>
<reference evidence="7 8" key="1">
    <citation type="submission" date="2020-08" db="EMBL/GenBank/DDBJ databases">
        <title>Bridging the membrane lipid divide: bacteria of the FCB group superphylum have the potential to synthesize archaeal ether lipids.</title>
        <authorList>
            <person name="Villanueva L."/>
            <person name="Von Meijenfeldt F.A.B."/>
            <person name="Westbye A.B."/>
            <person name="Yadav S."/>
            <person name="Hopmans E.C."/>
            <person name="Dutilh B.E."/>
            <person name="Sinninghe Damste J.S."/>
        </authorList>
    </citation>
    <scope>NUCLEOTIDE SEQUENCE [LARGE SCALE GENOMIC DNA]</scope>
    <source>
        <strain evidence="7">NIOZ-UU100</strain>
    </source>
</reference>
<dbReference type="Pfam" id="PF04381">
    <property type="entry name" value="RdgC"/>
    <property type="match status" value="1"/>
</dbReference>
<evidence type="ECO:0000313" key="8">
    <source>
        <dbReference type="Proteomes" id="UP000654401"/>
    </source>
</evidence>
<dbReference type="NCBIfam" id="NF001464">
    <property type="entry name" value="PRK00321.1-5"/>
    <property type="match status" value="1"/>
</dbReference>
<evidence type="ECO:0000256" key="4">
    <source>
        <dbReference type="ARBA" id="ARBA00022490"/>
    </source>
</evidence>
<name>A0A8J6P8R0_9GAMM</name>